<evidence type="ECO:0000313" key="5">
    <source>
        <dbReference type="Proteomes" id="UP000067461"/>
    </source>
</evidence>
<evidence type="ECO:0000256" key="1">
    <source>
        <dbReference type="ARBA" id="ARBA00007924"/>
    </source>
</evidence>
<gene>
    <name evidence="4" type="ORF">SRAA_0971</name>
</gene>
<dbReference type="PANTHER" id="PTHR37550">
    <property type="entry name" value="ANTITOXIN VAPB1"/>
    <property type="match status" value="1"/>
</dbReference>
<dbReference type="SUPFAM" id="SSF89447">
    <property type="entry name" value="AbrB/MazE/MraZ-like"/>
    <property type="match status" value="1"/>
</dbReference>
<dbReference type="HOGENOM" id="CLU_162018_2_1_4"/>
<organism evidence="4 5">
    <name type="scientific">Serpentinimonas raichei</name>
    <dbReference type="NCBI Taxonomy" id="1458425"/>
    <lineage>
        <taxon>Bacteria</taxon>
        <taxon>Pseudomonadati</taxon>
        <taxon>Pseudomonadota</taxon>
        <taxon>Betaproteobacteria</taxon>
        <taxon>Burkholderiales</taxon>
        <taxon>Comamonadaceae</taxon>
        <taxon>Serpentinimonas</taxon>
    </lineage>
</organism>
<keyword evidence="5" id="KW-1185">Reference proteome</keyword>
<dbReference type="Gene3D" id="2.10.260.10">
    <property type="match status" value="1"/>
</dbReference>
<dbReference type="KEGG" id="cbaa:SRAA_0971"/>
<dbReference type="InterPro" id="IPR051734">
    <property type="entry name" value="VapB_TA_antitoxins"/>
</dbReference>
<dbReference type="STRING" id="1458425.SRAA_0971"/>
<protein>
    <submittedName>
        <fullName evidence="4">Virulence-associated protein and related protein</fullName>
    </submittedName>
</protein>
<dbReference type="RefSeq" id="WP_045533299.1">
    <property type="nucleotide sequence ID" value="NZ_AP014568.1"/>
</dbReference>
<dbReference type="InterPro" id="IPR037914">
    <property type="entry name" value="SpoVT-AbrB_sf"/>
</dbReference>
<dbReference type="InterPro" id="IPR007159">
    <property type="entry name" value="SpoVT-AbrB_dom"/>
</dbReference>
<comment type="similarity">
    <text evidence="1">Belongs to the VapB family.</text>
</comment>
<dbReference type="GO" id="GO:0003677">
    <property type="term" value="F:DNA binding"/>
    <property type="evidence" value="ECO:0007669"/>
    <property type="project" value="UniProtKB-UniRule"/>
</dbReference>
<dbReference type="OrthoDB" id="9810009at2"/>
<dbReference type="AlphaFoldDB" id="A0A060NIR3"/>
<dbReference type="EMBL" id="AP014568">
    <property type="protein sequence ID" value="BAO80825.1"/>
    <property type="molecule type" value="Genomic_DNA"/>
</dbReference>
<evidence type="ECO:0000256" key="2">
    <source>
        <dbReference type="PROSITE-ProRule" id="PRU01076"/>
    </source>
</evidence>
<evidence type="ECO:0000259" key="3">
    <source>
        <dbReference type="PROSITE" id="PS51740"/>
    </source>
</evidence>
<dbReference type="PANTHER" id="PTHR37550:SF3">
    <property type="entry name" value="ANTITOXIN VAPB1"/>
    <property type="match status" value="1"/>
</dbReference>
<accession>A0A060NIR3</accession>
<feature type="domain" description="SpoVT-AbrB" evidence="3">
    <location>
        <begin position="8"/>
        <end position="48"/>
    </location>
</feature>
<sequence length="86" mass="9565">MNTPAHTAKVFTTGRSQAVRLPKAFRFDTDEVTIEKVGSAVILRPKHEDDAVWAARVQSLLAGFEGMPDEIERDRQPAVDDIESLD</sequence>
<dbReference type="Pfam" id="PF04014">
    <property type="entry name" value="MazE_antitoxin"/>
    <property type="match status" value="1"/>
</dbReference>
<evidence type="ECO:0000313" key="4">
    <source>
        <dbReference type="EMBL" id="BAO80825.1"/>
    </source>
</evidence>
<dbReference type="PROSITE" id="PS51740">
    <property type="entry name" value="SPOVT_ABRB"/>
    <property type="match status" value="1"/>
</dbReference>
<dbReference type="Proteomes" id="UP000067461">
    <property type="component" value="Chromosome"/>
</dbReference>
<keyword evidence="2" id="KW-0238">DNA-binding</keyword>
<name>A0A060NIR3_9BURK</name>
<proteinExistence type="inferred from homology"/>
<reference evidence="4 5" key="1">
    <citation type="journal article" date="2014" name="Nat. Commun.">
        <title>Physiological and genomic features of highly alkaliphilic hydrogen-utilizing Betaproteobacteria from a continental serpentinizing site.</title>
        <authorList>
            <person name="Suzuki S."/>
            <person name="Kuenen J.G."/>
            <person name="Schipper K."/>
            <person name="van der Velde S."/>
            <person name="Ishii S."/>
            <person name="Wu A."/>
            <person name="Sorokin D.Y."/>
            <person name="Tenney A."/>
            <person name="Meng X.Y."/>
            <person name="Morrill P.L."/>
            <person name="Kamagata Y."/>
            <person name="Muyzer G."/>
            <person name="Nealson K.H."/>
        </authorList>
    </citation>
    <scope>NUCLEOTIDE SEQUENCE [LARGE SCALE GENOMIC DNA]</scope>
    <source>
        <strain evidence="4 5">A1</strain>
    </source>
</reference>